<sequence>MELVSGRVDGRAGAEGLTGLRGTGGFTYRHGETKVPHTFAYGLEWASGADSRKCVARRNRLCVQWSSLRARRAVPP</sequence>
<dbReference type="EMBL" id="JBHSKL010000047">
    <property type="protein sequence ID" value="MFC5229105.1"/>
    <property type="molecule type" value="Genomic_DNA"/>
</dbReference>
<organism evidence="1 2">
    <name type="scientific">Streptomyces fimbriatus</name>
    <dbReference type="NCBI Taxonomy" id="68197"/>
    <lineage>
        <taxon>Bacteria</taxon>
        <taxon>Bacillati</taxon>
        <taxon>Actinomycetota</taxon>
        <taxon>Actinomycetes</taxon>
        <taxon>Kitasatosporales</taxon>
        <taxon>Streptomycetaceae</taxon>
        <taxon>Streptomyces</taxon>
    </lineage>
</organism>
<comment type="caution">
    <text evidence="1">The sequence shown here is derived from an EMBL/GenBank/DDBJ whole genome shotgun (WGS) entry which is preliminary data.</text>
</comment>
<proteinExistence type="predicted"/>
<gene>
    <name evidence="1" type="ORF">ACFPN6_32045</name>
</gene>
<dbReference type="Proteomes" id="UP001596156">
    <property type="component" value="Unassembled WGS sequence"/>
</dbReference>
<dbReference type="RefSeq" id="WP_344644091.1">
    <property type="nucleotide sequence ID" value="NZ_BAAASS010000006.1"/>
</dbReference>
<reference evidence="2" key="1">
    <citation type="journal article" date="2019" name="Int. J. Syst. Evol. Microbiol.">
        <title>The Global Catalogue of Microorganisms (GCM) 10K type strain sequencing project: providing services to taxonomists for standard genome sequencing and annotation.</title>
        <authorList>
            <consortium name="The Broad Institute Genomics Platform"/>
            <consortium name="The Broad Institute Genome Sequencing Center for Infectious Disease"/>
            <person name="Wu L."/>
            <person name="Ma J."/>
        </authorList>
    </citation>
    <scope>NUCLEOTIDE SEQUENCE [LARGE SCALE GENOMIC DNA]</scope>
    <source>
        <strain evidence="2">CCM 8479</strain>
    </source>
</reference>
<name>A0ABW0DIP6_STRFI</name>
<protein>
    <submittedName>
        <fullName evidence="1">Uncharacterized protein</fullName>
    </submittedName>
</protein>
<evidence type="ECO:0000313" key="2">
    <source>
        <dbReference type="Proteomes" id="UP001596156"/>
    </source>
</evidence>
<accession>A0ABW0DIP6</accession>
<evidence type="ECO:0000313" key="1">
    <source>
        <dbReference type="EMBL" id="MFC5229105.1"/>
    </source>
</evidence>
<keyword evidence="2" id="KW-1185">Reference proteome</keyword>